<dbReference type="Proteomes" id="UP000326565">
    <property type="component" value="Unassembled WGS sequence"/>
</dbReference>
<dbReference type="PROSITE" id="PS51257">
    <property type="entry name" value="PROKAR_LIPOPROTEIN"/>
    <property type="match status" value="1"/>
</dbReference>
<accession>A0A5N5X5X7</accession>
<evidence type="ECO:0000313" key="2">
    <source>
        <dbReference type="Proteomes" id="UP000326565"/>
    </source>
</evidence>
<organism evidence="1 2">
    <name type="scientific">Aspergillus leporis</name>
    <dbReference type="NCBI Taxonomy" id="41062"/>
    <lineage>
        <taxon>Eukaryota</taxon>
        <taxon>Fungi</taxon>
        <taxon>Dikarya</taxon>
        <taxon>Ascomycota</taxon>
        <taxon>Pezizomycotina</taxon>
        <taxon>Eurotiomycetes</taxon>
        <taxon>Eurotiomycetidae</taxon>
        <taxon>Eurotiales</taxon>
        <taxon>Aspergillaceae</taxon>
        <taxon>Aspergillus</taxon>
        <taxon>Aspergillus subgen. Circumdati</taxon>
    </lineage>
</organism>
<sequence length="68" mass="7751">MDIPFRLVCATFCAHLGFISCPCSFNCGDEFKRHKHGKVKKESQRSQNKNQNRIRATKLVGVVITKEV</sequence>
<name>A0A5N5X5X7_9EURO</name>
<reference evidence="1 2" key="1">
    <citation type="submission" date="2019-04" db="EMBL/GenBank/DDBJ databases">
        <title>Friends and foes A comparative genomics study of 23 Aspergillus species from section Flavi.</title>
        <authorList>
            <consortium name="DOE Joint Genome Institute"/>
            <person name="Kjaerbolling I."/>
            <person name="Vesth T."/>
            <person name="Frisvad J.C."/>
            <person name="Nybo J.L."/>
            <person name="Theobald S."/>
            <person name="Kildgaard S."/>
            <person name="Isbrandt T."/>
            <person name="Kuo A."/>
            <person name="Sato A."/>
            <person name="Lyhne E.K."/>
            <person name="Kogle M.E."/>
            <person name="Wiebenga A."/>
            <person name="Kun R.S."/>
            <person name="Lubbers R.J."/>
            <person name="Makela M.R."/>
            <person name="Barry K."/>
            <person name="Chovatia M."/>
            <person name="Clum A."/>
            <person name="Daum C."/>
            <person name="Haridas S."/>
            <person name="He G."/>
            <person name="LaButti K."/>
            <person name="Lipzen A."/>
            <person name="Mondo S."/>
            <person name="Riley R."/>
            <person name="Salamov A."/>
            <person name="Simmons B.A."/>
            <person name="Magnuson J.K."/>
            <person name="Henrissat B."/>
            <person name="Mortensen U.H."/>
            <person name="Larsen T.O."/>
            <person name="Devries R.P."/>
            <person name="Grigoriev I.V."/>
            <person name="Machida M."/>
            <person name="Baker S.E."/>
            <person name="Andersen M.R."/>
        </authorList>
    </citation>
    <scope>NUCLEOTIDE SEQUENCE [LARGE SCALE GENOMIC DNA]</scope>
    <source>
        <strain evidence="1 2">CBS 151.66</strain>
    </source>
</reference>
<protein>
    <submittedName>
        <fullName evidence="1">Uncharacterized protein</fullName>
    </submittedName>
</protein>
<dbReference type="AlphaFoldDB" id="A0A5N5X5X7"/>
<gene>
    <name evidence="1" type="ORF">BDV29DRAFT_92992</name>
</gene>
<dbReference type="EMBL" id="ML732184">
    <property type="protein sequence ID" value="KAB8076151.1"/>
    <property type="molecule type" value="Genomic_DNA"/>
</dbReference>
<evidence type="ECO:0000313" key="1">
    <source>
        <dbReference type="EMBL" id="KAB8076151.1"/>
    </source>
</evidence>
<proteinExistence type="predicted"/>
<keyword evidence="2" id="KW-1185">Reference proteome</keyword>